<keyword evidence="5" id="KW-0378">Hydrolase</keyword>
<evidence type="ECO:0000259" key="8">
    <source>
        <dbReference type="Pfam" id="PF01979"/>
    </source>
</evidence>
<dbReference type="InterPro" id="IPR004721">
    <property type="entry name" value="DHOdimr"/>
</dbReference>
<dbReference type="Gene3D" id="3.20.20.140">
    <property type="entry name" value="Metal-dependent hydrolases"/>
    <property type="match status" value="1"/>
</dbReference>
<dbReference type="GO" id="GO:0046872">
    <property type="term" value="F:metal ion binding"/>
    <property type="evidence" value="ECO:0007669"/>
    <property type="project" value="UniProtKB-KW"/>
</dbReference>
<dbReference type="InterPro" id="IPR006680">
    <property type="entry name" value="Amidohydro-rel"/>
</dbReference>
<evidence type="ECO:0000256" key="4">
    <source>
        <dbReference type="ARBA" id="ARBA00022723"/>
    </source>
</evidence>
<evidence type="ECO:0000256" key="5">
    <source>
        <dbReference type="ARBA" id="ARBA00022801"/>
    </source>
</evidence>
<dbReference type="EMBL" id="CM007385">
    <property type="protein sequence ID" value="ONK70057.1"/>
    <property type="molecule type" value="Genomic_DNA"/>
</dbReference>
<dbReference type="SUPFAM" id="SSF51556">
    <property type="entry name" value="Metallo-dependent hydrolases"/>
    <property type="match status" value="1"/>
</dbReference>
<sequence>MIEGCVPVTIDGPLHLLLLMPMKFFVAKEMVKGEMEILLSLATLISIGIKENGGAEDHKTRRLAPSPPRWRYSPIRRISQVHGEVTDPNVDTFDREKVFIEAILAPLVQKLPGLKIVMEHITTLDAIKFVESCPEGSIAATVTPQHLLLNRNSLFQGGLQPHNYCLPVLKREKHRQAIVAAVTSGSKRFFLGTDSAPHERQQKECSCGCAGIYSAPVALSLYAKVFEQAGALDKLEAFASFNGPDFYGLPRNNSKIVLRRSPMEGARLI</sequence>
<dbReference type="InterPro" id="IPR032466">
    <property type="entry name" value="Metal_Hydrolase"/>
</dbReference>
<comment type="similarity">
    <text evidence="2">Belongs to the metallo-dependent hydrolases superfamily. DHOase family. Class II DHOase subfamily.</text>
</comment>
<protein>
    <recommendedName>
        <fullName evidence="3">dihydroorotase</fullName>
        <ecNumber evidence="3">3.5.2.3</ecNumber>
    </recommendedName>
</protein>
<dbReference type="Gramene" id="ONK70057">
    <property type="protein sequence ID" value="ONK70057"/>
    <property type="gene ID" value="A4U43_C05F29800"/>
</dbReference>
<reference evidence="10" key="1">
    <citation type="journal article" date="2017" name="Nat. Commun.">
        <title>The asparagus genome sheds light on the origin and evolution of a young Y chromosome.</title>
        <authorList>
            <person name="Harkess A."/>
            <person name="Zhou J."/>
            <person name="Xu C."/>
            <person name="Bowers J.E."/>
            <person name="Van der Hulst R."/>
            <person name="Ayyampalayam S."/>
            <person name="Mercati F."/>
            <person name="Riccardi P."/>
            <person name="McKain M.R."/>
            <person name="Kakrana A."/>
            <person name="Tang H."/>
            <person name="Ray J."/>
            <person name="Groenendijk J."/>
            <person name="Arikit S."/>
            <person name="Mathioni S.M."/>
            <person name="Nakano M."/>
            <person name="Shan H."/>
            <person name="Telgmann-Rauber A."/>
            <person name="Kanno A."/>
            <person name="Yue Z."/>
            <person name="Chen H."/>
            <person name="Li W."/>
            <person name="Chen Y."/>
            <person name="Xu X."/>
            <person name="Zhang Y."/>
            <person name="Luo S."/>
            <person name="Chen H."/>
            <person name="Gao J."/>
            <person name="Mao Z."/>
            <person name="Pires J.C."/>
            <person name="Luo M."/>
            <person name="Kudrna D."/>
            <person name="Wing R.A."/>
            <person name="Meyers B.C."/>
            <person name="Yi K."/>
            <person name="Kong H."/>
            <person name="Lavrijsen P."/>
            <person name="Sunseri F."/>
            <person name="Falavigna A."/>
            <person name="Ye Y."/>
            <person name="Leebens-Mack J.H."/>
            <person name="Chen G."/>
        </authorList>
    </citation>
    <scope>NUCLEOTIDE SEQUENCE [LARGE SCALE GENOMIC DNA]</scope>
    <source>
        <strain evidence="10">cv. DH0086</strain>
    </source>
</reference>
<dbReference type="GO" id="GO:0009507">
    <property type="term" value="C:chloroplast"/>
    <property type="evidence" value="ECO:0007669"/>
    <property type="project" value="TreeGrafter"/>
</dbReference>
<keyword evidence="4" id="KW-0479">Metal-binding</keyword>
<keyword evidence="7" id="KW-0665">Pyrimidine biosynthesis</keyword>
<organism evidence="9 10">
    <name type="scientific">Asparagus officinalis</name>
    <name type="common">Garden asparagus</name>
    <dbReference type="NCBI Taxonomy" id="4686"/>
    <lineage>
        <taxon>Eukaryota</taxon>
        <taxon>Viridiplantae</taxon>
        <taxon>Streptophyta</taxon>
        <taxon>Embryophyta</taxon>
        <taxon>Tracheophyta</taxon>
        <taxon>Spermatophyta</taxon>
        <taxon>Magnoliopsida</taxon>
        <taxon>Liliopsida</taxon>
        <taxon>Asparagales</taxon>
        <taxon>Asparagaceae</taxon>
        <taxon>Asparagoideae</taxon>
        <taxon>Asparagus</taxon>
    </lineage>
</organism>
<name>A0A5P1EXY7_ASPOF</name>
<dbReference type="GO" id="GO:0006207">
    <property type="term" value="P:'de novo' pyrimidine nucleobase biosynthetic process"/>
    <property type="evidence" value="ECO:0007669"/>
    <property type="project" value="TreeGrafter"/>
</dbReference>
<dbReference type="PROSITE" id="PS00483">
    <property type="entry name" value="DIHYDROOROTASE_2"/>
    <property type="match status" value="1"/>
</dbReference>
<evidence type="ECO:0000256" key="7">
    <source>
        <dbReference type="ARBA" id="ARBA00022975"/>
    </source>
</evidence>
<feature type="domain" description="Amidohydrolase-related" evidence="8">
    <location>
        <begin position="82"/>
        <end position="253"/>
    </location>
</feature>
<dbReference type="UniPathway" id="UPA00070">
    <property type="reaction ID" value="UER00117"/>
</dbReference>
<dbReference type="PANTHER" id="PTHR43137:SF1">
    <property type="entry name" value="DIHYDROOROTASE"/>
    <property type="match status" value="1"/>
</dbReference>
<dbReference type="PANTHER" id="PTHR43137">
    <property type="entry name" value="DIHYDROOROTASE"/>
    <property type="match status" value="1"/>
</dbReference>
<accession>A0A5P1EXY7</accession>
<keyword evidence="10" id="KW-1185">Reference proteome</keyword>
<dbReference type="AlphaFoldDB" id="A0A5P1EXY7"/>
<gene>
    <name evidence="9" type="ORF">A4U43_C05F29800</name>
</gene>
<evidence type="ECO:0000256" key="6">
    <source>
        <dbReference type="ARBA" id="ARBA00022833"/>
    </source>
</evidence>
<dbReference type="GO" id="GO:0044205">
    <property type="term" value="P:'de novo' UMP biosynthetic process"/>
    <property type="evidence" value="ECO:0007669"/>
    <property type="project" value="UniProtKB-UniPathway"/>
</dbReference>
<evidence type="ECO:0000313" key="9">
    <source>
        <dbReference type="EMBL" id="ONK70057.1"/>
    </source>
</evidence>
<evidence type="ECO:0000256" key="3">
    <source>
        <dbReference type="ARBA" id="ARBA00012860"/>
    </source>
</evidence>
<dbReference type="InterPro" id="IPR002195">
    <property type="entry name" value="Dihydroorotase_CS"/>
</dbReference>
<comment type="pathway">
    <text evidence="1">Pyrimidine metabolism; UMP biosynthesis via de novo pathway; (S)-dihydroorotate from bicarbonate: step 3/3.</text>
</comment>
<evidence type="ECO:0000256" key="2">
    <source>
        <dbReference type="ARBA" id="ARBA00005631"/>
    </source>
</evidence>
<dbReference type="Proteomes" id="UP000243459">
    <property type="component" value="Chromosome 5"/>
</dbReference>
<dbReference type="EC" id="3.5.2.3" evidence="3"/>
<proteinExistence type="inferred from homology"/>
<evidence type="ECO:0000256" key="1">
    <source>
        <dbReference type="ARBA" id="ARBA00004880"/>
    </source>
</evidence>
<dbReference type="GO" id="GO:0004151">
    <property type="term" value="F:dihydroorotase activity"/>
    <property type="evidence" value="ECO:0007669"/>
    <property type="project" value="UniProtKB-EC"/>
</dbReference>
<keyword evidence="6" id="KW-0862">Zinc</keyword>
<evidence type="ECO:0000313" key="10">
    <source>
        <dbReference type="Proteomes" id="UP000243459"/>
    </source>
</evidence>
<dbReference type="Pfam" id="PF01979">
    <property type="entry name" value="Amidohydro_1"/>
    <property type="match status" value="1"/>
</dbReference>